<comment type="subcellular location">
    <subcellularLocation>
        <location evidence="1">Cell membrane</location>
        <topology evidence="1">Multi-pass membrane protein</topology>
    </subcellularLocation>
</comment>
<organism evidence="2 3">
    <name type="scientific">Allopontixanthobacter confluentis</name>
    <dbReference type="NCBI Taxonomy" id="1849021"/>
    <lineage>
        <taxon>Bacteria</taxon>
        <taxon>Pseudomonadati</taxon>
        <taxon>Pseudomonadota</taxon>
        <taxon>Alphaproteobacteria</taxon>
        <taxon>Sphingomonadales</taxon>
        <taxon>Erythrobacteraceae</taxon>
        <taxon>Allopontixanthobacter</taxon>
    </lineage>
</organism>
<feature type="transmembrane region" description="Helical" evidence="1">
    <location>
        <begin position="162"/>
        <end position="183"/>
    </location>
</feature>
<dbReference type="InterPro" id="IPR002994">
    <property type="entry name" value="Surf1/Shy1"/>
</dbReference>
<dbReference type="AlphaFoldDB" id="A0A6L7GES0"/>
<reference evidence="2 3" key="1">
    <citation type="submission" date="2019-12" db="EMBL/GenBank/DDBJ databases">
        <title>Genomic-based taxomic classification of the family Erythrobacteraceae.</title>
        <authorList>
            <person name="Xu L."/>
        </authorList>
    </citation>
    <scope>NUCLEOTIDE SEQUENCE [LARGE SCALE GENOMIC DNA]</scope>
    <source>
        <strain evidence="2 3">KCTC 52259</strain>
    </source>
</reference>
<comment type="caution">
    <text evidence="2">The sequence shown here is derived from an EMBL/GenBank/DDBJ whole genome shotgun (WGS) entry which is preliminary data.</text>
</comment>
<comment type="similarity">
    <text evidence="1">Belongs to the SURF1 family.</text>
</comment>
<keyword evidence="1" id="KW-0472">Membrane</keyword>
<dbReference type="OrthoDB" id="6079986at2"/>
<gene>
    <name evidence="2" type="ORF">GRI44_02960</name>
</gene>
<dbReference type="CDD" id="cd06662">
    <property type="entry name" value="SURF1"/>
    <property type="match status" value="1"/>
</dbReference>
<keyword evidence="1" id="KW-0812">Transmembrane</keyword>
<name>A0A6L7GES0_9SPHN</name>
<dbReference type="GO" id="GO:0005886">
    <property type="term" value="C:plasma membrane"/>
    <property type="evidence" value="ECO:0007669"/>
    <property type="project" value="UniProtKB-SubCell"/>
</dbReference>
<keyword evidence="1" id="KW-1003">Cell membrane</keyword>
<evidence type="ECO:0000313" key="3">
    <source>
        <dbReference type="Proteomes" id="UP000473531"/>
    </source>
</evidence>
<feature type="transmembrane region" description="Helical" evidence="1">
    <location>
        <begin position="7"/>
        <end position="29"/>
    </location>
</feature>
<sequence length="193" mass="20410">MKLRELPIVATVVVLLAVLAMIALGFWQLDRLGQKEALLARYGSVMDDGTSVPYPQSAAALEADLYRRSSFDCMSVLGIRSVSGTALKGGKGWAHIAKCALPAGGNGEVALGWSRDPKPPQYAGGAVTGIIAPGGRIVADPPLAGLAALAKPDPADIPNNHLAYAGQWFFFALTALVIYFLALKRRSRKPRPS</sequence>
<dbReference type="RefSeq" id="WP_160599962.1">
    <property type="nucleotide sequence ID" value="NZ_WTYU01000001.1"/>
</dbReference>
<dbReference type="Pfam" id="PF02104">
    <property type="entry name" value="SURF1"/>
    <property type="match status" value="1"/>
</dbReference>
<evidence type="ECO:0000256" key="1">
    <source>
        <dbReference type="RuleBase" id="RU363076"/>
    </source>
</evidence>
<proteinExistence type="inferred from homology"/>
<keyword evidence="3" id="KW-1185">Reference proteome</keyword>
<keyword evidence="1" id="KW-1133">Transmembrane helix</keyword>
<dbReference type="EMBL" id="WTYU01000001">
    <property type="protein sequence ID" value="MXP13714.1"/>
    <property type="molecule type" value="Genomic_DNA"/>
</dbReference>
<dbReference type="Proteomes" id="UP000473531">
    <property type="component" value="Unassembled WGS sequence"/>
</dbReference>
<evidence type="ECO:0000313" key="2">
    <source>
        <dbReference type="EMBL" id="MXP13714.1"/>
    </source>
</evidence>
<protein>
    <recommendedName>
        <fullName evidence="1">SURF1-like protein</fullName>
    </recommendedName>
</protein>
<accession>A0A6L7GES0</accession>